<feature type="transmembrane region" description="Helical" evidence="1">
    <location>
        <begin position="205"/>
        <end position="226"/>
    </location>
</feature>
<name>A0A9X6RQ27_HYPEX</name>
<sequence length="289" mass="32796">MTTTTQRQIFVRFDSDLVRLFHFLSWLWVLAVTIGSVYCFYEGVKLMLAEIQKVFPEVGWDSEQAVVIVPGGRINYLTMLYIYSPAIAFATICWTAPSLLLAGIVLAIGYGFRNIQQELKGFSTRSLIKSAHLRQQVCHRMARIQTDHRTLRGCVTTLNHTVSFVVILLTLGDLVMPVSLISRVLQDEPNDPNAKFTNELMKYGVFFFTVCLTVQSVMRIGIFVWMHEKAIAVKVHLHHIGLHGADDAVREAARNFEQEIAEHPEELAVSGNGFTACFFRLNQTLCRER</sequence>
<accession>A0A9X6RQ27</accession>
<protein>
    <submittedName>
        <fullName evidence="2">Uncharacterized protein</fullName>
    </submittedName>
</protein>
<dbReference type="AlphaFoldDB" id="A0A9X6RQ27"/>
<feature type="transmembrane region" description="Helical" evidence="1">
    <location>
        <begin position="86"/>
        <end position="112"/>
    </location>
</feature>
<keyword evidence="1" id="KW-0472">Membrane</keyword>
<feature type="transmembrane region" description="Helical" evidence="1">
    <location>
        <begin position="20"/>
        <end position="41"/>
    </location>
</feature>
<feature type="transmembrane region" description="Helical" evidence="1">
    <location>
        <begin position="162"/>
        <end position="185"/>
    </location>
</feature>
<keyword evidence="3" id="KW-1185">Reference proteome</keyword>
<dbReference type="Proteomes" id="UP000192578">
    <property type="component" value="Unassembled WGS sequence"/>
</dbReference>
<gene>
    <name evidence="2" type="ORF">BV898_19770</name>
</gene>
<organism evidence="2 3">
    <name type="scientific">Hypsibius exemplaris</name>
    <name type="common">Freshwater tardigrade</name>
    <dbReference type="NCBI Taxonomy" id="2072580"/>
    <lineage>
        <taxon>Eukaryota</taxon>
        <taxon>Metazoa</taxon>
        <taxon>Ecdysozoa</taxon>
        <taxon>Tardigrada</taxon>
        <taxon>Eutardigrada</taxon>
        <taxon>Parachela</taxon>
        <taxon>Hypsibioidea</taxon>
        <taxon>Hypsibiidae</taxon>
        <taxon>Hypsibius</taxon>
    </lineage>
</organism>
<proteinExistence type="predicted"/>
<keyword evidence="1" id="KW-1133">Transmembrane helix</keyword>
<evidence type="ECO:0000313" key="3">
    <source>
        <dbReference type="Proteomes" id="UP000192578"/>
    </source>
</evidence>
<feature type="non-terminal residue" evidence="2">
    <location>
        <position position="1"/>
    </location>
</feature>
<dbReference type="EMBL" id="MTYJ01000727">
    <property type="protein sequence ID" value="OWA55386.1"/>
    <property type="molecule type" value="Genomic_DNA"/>
</dbReference>
<reference evidence="3" key="1">
    <citation type="submission" date="2017-01" db="EMBL/GenBank/DDBJ databases">
        <title>Comparative genomics of anhydrobiosis in the tardigrade Hypsibius dujardini.</title>
        <authorList>
            <person name="Yoshida Y."/>
            <person name="Koutsovoulos G."/>
            <person name="Laetsch D."/>
            <person name="Stevens L."/>
            <person name="Kumar S."/>
            <person name="Horikawa D."/>
            <person name="Ishino K."/>
            <person name="Komine S."/>
            <person name="Tomita M."/>
            <person name="Blaxter M."/>
            <person name="Arakawa K."/>
        </authorList>
    </citation>
    <scope>NUCLEOTIDE SEQUENCE [LARGE SCALE GENOMIC DNA]</scope>
    <source>
        <strain evidence="3">Z151</strain>
    </source>
</reference>
<evidence type="ECO:0000256" key="1">
    <source>
        <dbReference type="SAM" id="Phobius"/>
    </source>
</evidence>
<keyword evidence="1" id="KW-0812">Transmembrane</keyword>
<comment type="caution">
    <text evidence="2">The sequence shown here is derived from an EMBL/GenBank/DDBJ whole genome shotgun (WGS) entry which is preliminary data.</text>
</comment>
<evidence type="ECO:0000313" key="2">
    <source>
        <dbReference type="EMBL" id="OWA55386.1"/>
    </source>
</evidence>